<dbReference type="InterPro" id="IPR011991">
    <property type="entry name" value="ArsR-like_HTH"/>
</dbReference>
<dbReference type="InterPro" id="IPR019888">
    <property type="entry name" value="Tscrpt_reg_AsnC-like"/>
</dbReference>
<keyword evidence="2" id="KW-0238">DNA-binding</keyword>
<dbReference type="InterPro" id="IPR036390">
    <property type="entry name" value="WH_DNA-bd_sf"/>
</dbReference>
<evidence type="ECO:0000313" key="7">
    <source>
        <dbReference type="EMBL" id="CAJ0893563.1"/>
    </source>
</evidence>
<dbReference type="GO" id="GO:0006355">
    <property type="term" value="P:regulation of DNA-templated transcription"/>
    <property type="evidence" value="ECO:0007669"/>
    <property type="project" value="UniProtKB-ARBA"/>
</dbReference>
<evidence type="ECO:0000256" key="1">
    <source>
        <dbReference type="ARBA" id="ARBA00023015"/>
    </source>
</evidence>
<dbReference type="EMBL" id="CAUDKV010000024">
    <property type="protein sequence ID" value="CAJ0893563.1"/>
    <property type="molecule type" value="Genomic_DNA"/>
</dbReference>
<name>A0AAD2ELA7_9RALS</name>
<proteinExistence type="predicted"/>
<dbReference type="PRINTS" id="PR00033">
    <property type="entry name" value="HTHASNC"/>
</dbReference>
<evidence type="ECO:0000313" key="8">
    <source>
        <dbReference type="Proteomes" id="UP001190002"/>
    </source>
</evidence>
<evidence type="ECO:0000256" key="3">
    <source>
        <dbReference type="ARBA" id="ARBA00023159"/>
    </source>
</evidence>
<keyword evidence="3" id="KW-0010">Activator</keyword>
<dbReference type="Proteomes" id="UP001190452">
    <property type="component" value="Unassembled WGS sequence"/>
</dbReference>
<evidence type="ECO:0000259" key="5">
    <source>
        <dbReference type="PROSITE" id="PS50956"/>
    </source>
</evidence>
<dbReference type="Proteomes" id="UP001190002">
    <property type="component" value="Unassembled WGS sequence"/>
</dbReference>
<dbReference type="GO" id="GO:0043201">
    <property type="term" value="P:response to L-leucine"/>
    <property type="evidence" value="ECO:0007669"/>
    <property type="project" value="TreeGrafter"/>
</dbReference>
<accession>A0AAD2ELA7</accession>
<keyword evidence="1" id="KW-0805">Transcription regulation</keyword>
<dbReference type="Gene3D" id="1.10.10.10">
    <property type="entry name" value="Winged helix-like DNA-binding domain superfamily/Winged helix DNA-binding domain"/>
    <property type="match status" value="1"/>
</dbReference>
<dbReference type="InterPro" id="IPR019885">
    <property type="entry name" value="Tscrpt_reg_HTH_AsnC-type_CS"/>
</dbReference>
<gene>
    <name evidence="7" type="ORF">R77569_04324</name>
    <name evidence="6" type="ORF">R77591_04053</name>
</gene>
<dbReference type="InterPro" id="IPR011008">
    <property type="entry name" value="Dimeric_a/b-barrel"/>
</dbReference>
<dbReference type="Pfam" id="PF13412">
    <property type="entry name" value="HTH_24"/>
    <property type="match status" value="1"/>
</dbReference>
<dbReference type="InterPro" id="IPR036388">
    <property type="entry name" value="WH-like_DNA-bd_sf"/>
</dbReference>
<dbReference type="SMART" id="SM00344">
    <property type="entry name" value="HTH_ASNC"/>
    <property type="match status" value="1"/>
</dbReference>
<protein>
    <recommendedName>
        <fullName evidence="5">HTH asnC-type domain-containing protein</fullName>
    </recommendedName>
</protein>
<dbReference type="CDD" id="cd00090">
    <property type="entry name" value="HTH_ARSR"/>
    <property type="match status" value="1"/>
</dbReference>
<evidence type="ECO:0000256" key="2">
    <source>
        <dbReference type="ARBA" id="ARBA00023125"/>
    </source>
</evidence>
<dbReference type="PROSITE" id="PS50956">
    <property type="entry name" value="HTH_ASNC_2"/>
    <property type="match status" value="1"/>
</dbReference>
<sequence length="199" mass="22727">MPLSYSHISSNCFCIFSGNRNNFDFEPGFGPFLIMRTQRKPVRALDKLDRRILDLLQKDGRLSMKELSEAVGLTITPCIERVKRLEREGFILGYYARLNPAMLGASLLVFVEISLGSKSGNMFEQFRREVLRIPEVLECHLVSGDFDYLIKARIREMSEYRRLLGDILLQLPGAVQSKSYIVMEEIKETLAIDVTEEGG</sequence>
<dbReference type="AlphaFoldDB" id="A0AAD2ELA7"/>
<feature type="domain" description="HTH asnC-type" evidence="5">
    <location>
        <begin position="45"/>
        <end position="106"/>
    </location>
</feature>
<comment type="caution">
    <text evidence="6">The sequence shown here is derived from an EMBL/GenBank/DDBJ whole genome shotgun (WGS) entry which is preliminary data.</text>
</comment>
<evidence type="ECO:0000256" key="4">
    <source>
        <dbReference type="ARBA" id="ARBA00023163"/>
    </source>
</evidence>
<keyword evidence="9" id="KW-1185">Reference proteome</keyword>
<dbReference type="InterPro" id="IPR000485">
    <property type="entry name" value="AsnC-type_HTH_dom"/>
</dbReference>
<dbReference type="PANTHER" id="PTHR30154:SF0">
    <property type="entry name" value="LEUCINE-RESPONSIVE REGULATORY PROTEIN"/>
    <property type="match status" value="1"/>
</dbReference>
<dbReference type="Pfam" id="PF01037">
    <property type="entry name" value="AsnC_trans_reg"/>
    <property type="match status" value="1"/>
</dbReference>
<dbReference type="PROSITE" id="PS00519">
    <property type="entry name" value="HTH_ASNC_1"/>
    <property type="match status" value="1"/>
</dbReference>
<dbReference type="GO" id="GO:0005829">
    <property type="term" value="C:cytosol"/>
    <property type="evidence" value="ECO:0007669"/>
    <property type="project" value="TreeGrafter"/>
</dbReference>
<keyword evidence="4" id="KW-0804">Transcription</keyword>
<dbReference type="SUPFAM" id="SSF54909">
    <property type="entry name" value="Dimeric alpha+beta barrel"/>
    <property type="match status" value="1"/>
</dbReference>
<reference evidence="6 9" key="1">
    <citation type="submission" date="2023-07" db="EMBL/GenBank/DDBJ databases">
        <authorList>
            <person name="Peeters C."/>
        </authorList>
    </citation>
    <scope>NUCLEOTIDE SEQUENCE</scope>
    <source>
        <strain evidence="7 9">R-77569</strain>
        <strain evidence="6">R-77591</strain>
    </source>
</reference>
<dbReference type="SUPFAM" id="SSF46785">
    <property type="entry name" value="Winged helix' DNA-binding domain"/>
    <property type="match status" value="1"/>
</dbReference>
<dbReference type="Gene3D" id="3.30.70.920">
    <property type="match status" value="1"/>
</dbReference>
<dbReference type="FunFam" id="3.30.70.920:FF:000001">
    <property type="entry name" value="Transcriptional regulator, AsnC family"/>
    <property type="match status" value="1"/>
</dbReference>
<organism evidence="6 8">
    <name type="scientific">Ralstonia mannitolilytica</name>
    <dbReference type="NCBI Taxonomy" id="105219"/>
    <lineage>
        <taxon>Bacteria</taxon>
        <taxon>Pseudomonadati</taxon>
        <taxon>Pseudomonadota</taxon>
        <taxon>Betaproteobacteria</taxon>
        <taxon>Burkholderiales</taxon>
        <taxon>Burkholderiaceae</taxon>
        <taxon>Ralstonia</taxon>
    </lineage>
</organism>
<evidence type="ECO:0000313" key="6">
    <source>
        <dbReference type="EMBL" id="CAJ0693236.1"/>
    </source>
</evidence>
<evidence type="ECO:0000313" key="9">
    <source>
        <dbReference type="Proteomes" id="UP001190452"/>
    </source>
</evidence>
<dbReference type="GO" id="GO:0006524">
    <property type="term" value="P:alanine catabolic process"/>
    <property type="evidence" value="ECO:0007669"/>
    <property type="project" value="TreeGrafter"/>
</dbReference>
<dbReference type="InterPro" id="IPR019887">
    <property type="entry name" value="Tscrpt_reg_AsnC/Lrp_C"/>
</dbReference>
<dbReference type="GO" id="GO:0043565">
    <property type="term" value="F:sequence-specific DNA binding"/>
    <property type="evidence" value="ECO:0007669"/>
    <property type="project" value="InterPro"/>
</dbReference>
<dbReference type="EMBL" id="CATVXE010000021">
    <property type="protein sequence ID" value="CAJ0693236.1"/>
    <property type="molecule type" value="Genomic_DNA"/>
</dbReference>
<dbReference type="PANTHER" id="PTHR30154">
    <property type="entry name" value="LEUCINE-RESPONSIVE REGULATORY PROTEIN"/>
    <property type="match status" value="1"/>
</dbReference>